<evidence type="ECO:0000259" key="1">
    <source>
        <dbReference type="Pfam" id="PF02541"/>
    </source>
</evidence>
<keyword evidence="4" id="KW-1185">Reference proteome</keyword>
<evidence type="ECO:0000313" key="3">
    <source>
        <dbReference type="EMBL" id="KAJ9138524.1"/>
    </source>
</evidence>
<sequence length="603" mass="64621">MAASLDILTLDNFQSKMPKWDPTASSQLFALVDMGSNGIRFSISDLSPPRARLLKSAYRERAGISLFDALNSSAGGPGGPLVFPSETISVVSRTLARFRSIAVDDYGVPEQNITVFATEAMRRAQNAASMLEAIHVEAGLSVQVLAPEVETLFGAVGARSAFVDVKGLFLDLGGGSVQMTYMDTYAARREATVAAAGTLSEGDEIAAAKAGQSLPFGAARLIRVLEGADAEVRASETSKLHLGMREAFENLRRRFDSLAETVSRIQDGDDIAAGLDIYLCGGGFRGYGSMLMHNDTIQPYPVPSIGSYTVSGDFFRRTKEMMEINERYDGKIFGMSKRRRAQFPAIVAVVEALIAAVPKIRRVTFCDAGNREGALMMGLPRKIRDSNPLEGIVSLPSKDDGTVQAVTKTIMAALPNKDAVTLFELGLGPVFVEQIWANMGEDEGANASAALHTSISRAPSCPGLSHYTRAILALALCARWGGSLGPIDQQLRRTLQALIGDTDSDAVFWAEYVGVVASAMATVIPGWPKTAGRVTDTIGFSSVIDDSGKTPKISLTLTVKAEATKGIDIQDLEGLFKNVGKTTSGDERRRKVNFQIQQTQSIT</sequence>
<dbReference type="Gene3D" id="3.30.420.40">
    <property type="match status" value="1"/>
</dbReference>
<reference evidence="3" key="1">
    <citation type="submission" date="2022-07" db="EMBL/GenBank/DDBJ databases">
        <title>Fungi with potential for degradation of polypropylene.</title>
        <authorList>
            <person name="Gostincar C."/>
        </authorList>
    </citation>
    <scope>NUCLEOTIDE SEQUENCE</scope>
    <source>
        <strain evidence="3">EXF-13287</strain>
    </source>
</reference>
<accession>A0AA38R7Y5</accession>
<dbReference type="InterPro" id="IPR050273">
    <property type="entry name" value="GppA/Ppx_hydrolase"/>
</dbReference>
<gene>
    <name evidence="3" type="ORF">NKR19_g7820</name>
</gene>
<dbReference type="GO" id="GO:0006357">
    <property type="term" value="P:regulation of transcription by RNA polymerase II"/>
    <property type="evidence" value="ECO:0007669"/>
    <property type="project" value="TreeGrafter"/>
</dbReference>
<dbReference type="Pfam" id="PF02541">
    <property type="entry name" value="Ppx-GppA"/>
    <property type="match status" value="1"/>
</dbReference>
<comment type="caution">
    <text evidence="3">The sequence shown here is derived from an EMBL/GenBank/DDBJ whole genome shotgun (WGS) entry which is preliminary data.</text>
</comment>
<evidence type="ECO:0000259" key="2">
    <source>
        <dbReference type="Pfam" id="PF23566"/>
    </source>
</evidence>
<name>A0AA38R7Y5_9PEZI</name>
<dbReference type="InterPro" id="IPR003695">
    <property type="entry name" value="Ppx_GppA_N"/>
</dbReference>
<dbReference type="InterPro" id="IPR057512">
    <property type="entry name" value="RTG2_C"/>
</dbReference>
<organism evidence="3 4">
    <name type="scientific">Coniochaeta hoffmannii</name>
    <dbReference type="NCBI Taxonomy" id="91930"/>
    <lineage>
        <taxon>Eukaryota</taxon>
        <taxon>Fungi</taxon>
        <taxon>Dikarya</taxon>
        <taxon>Ascomycota</taxon>
        <taxon>Pezizomycotina</taxon>
        <taxon>Sordariomycetes</taxon>
        <taxon>Sordariomycetidae</taxon>
        <taxon>Coniochaetales</taxon>
        <taxon>Coniochaetaceae</taxon>
        <taxon>Coniochaeta</taxon>
    </lineage>
</organism>
<proteinExistence type="predicted"/>
<feature type="domain" description="RTG2 C-terminal" evidence="2">
    <location>
        <begin position="402"/>
        <end position="593"/>
    </location>
</feature>
<dbReference type="InterPro" id="IPR043129">
    <property type="entry name" value="ATPase_NBD"/>
</dbReference>
<dbReference type="FunFam" id="3.30.420.40:FF:000191">
    <property type="entry name" value="Retrograde regulation protein 2"/>
    <property type="match status" value="1"/>
</dbReference>
<dbReference type="Pfam" id="PF23566">
    <property type="entry name" value="RTG2_C"/>
    <property type="match status" value="1"/>
</dbReference>
<dbReference type="AlphaFoldDB" id="A0AA38R7Y5"/>
<dbReference type="EMBL" id="JANBVN010000144">
    <property type="protein sequence ID" value="KAJ9138524.1"/>
    <property type="molecule type" value="Genomic_DNA"/>
</dbReference>
<dbReference type="Proteomes" id="UP001174691">
    <property type="component" value="Unassembled WGS sequence"/>
</dbReference>
<evidence type="ECO:0000313" key="4">
    <source>
        <dbReference type="Proteomes" id="UP001174691"/>
    </source>
</evidence>
<dbReference type="PANTHER" id="PTHR30005">
    <property type="entry name" value="EXOPOLYPHOSPHATASE"/>
    <property type="match status" value="1"/>
</dbReference>
<dbReference type="SUPFAM" id="SSF53067">
    <property type="entry name" value="Actin-like ATPase domain"/>
    <property type="match status" value="2"/>
</dbReference>
<dbReference type="PANTHER" id="PTHR30005:SF0">
    <property type="entry name" value="RETROGRADE REGULATION PROTEIN 2"/>
    <property type="match status" value="1"/>
</dbReference>
<feature type="domain" description="Ppx/GppA phosphatase N-terminal" evidence="1">
    <location>
        <begin position="57"/>
        <end position="380"/>
    </location>
</feature>
<protein>
    <submittedName>
        <fullName evidence="3">Retrograde regulation protein 2</fullName>
    </submittedName>
</protein>
<dbReference type="Gene3D" id="3.30.420.150">
    <property type="entry name" value="Exopolyphosphatase. Domain 2"/>
    <property type="match status" value="1"/>
</dbReference>